<dbReference type="OMA" id="QCENDVE"/>
<evidence type="ECO:0000256" key="2">
    <source>
        <dbReference type="SAM" id="MobiDB-lite"/>
    </source>
</evidence>
<sequence>MARKTSRRSPQPTNTQKLWVSCPRDKRWNVIDDIIGRSVKESRDAGERKGHRSEIYMRAAVIKATEAGLMKMQGNMVRLRKEGLSLIQDVVQECQDDSLSPRAQRRAHMRGFNAKLKHVKRPLYADLYSDIQKFKARYERERSLSSEPDDRMDLDFKEPEVESGMEVESVAGSSRLPPSTPVKAIIRARSYPTPESIPRVARLVSQWLPFNLLSSFARRSTDVDIPESPTQYCDVGTATSSIAVEDIDMVPPPVNVASSSLSVPSHQSASSSSDDVNMDDDAGTSPRCAGCQRAQADALEIELLKEKVKEITEEMTKIKEERDTLTAKLEESENSIRSRDSKIETLKTGLSQRQDAIRLLLKNNADRRQAEEEKRAAVQKELAEAMARQAVELQCENDVEKLLLEEMDTNSI</sequence>
<reference evidence="4" key="1">
    <citation type="journal article" date="2017" name="Nat. Ecol. Evol.">
        <title>Genome expansion and lineage-specific genetic innovations in the forest pathogenic fungi Armillaria.</title>
        <authorList>
            <person name="Sipos G."/>
            <person name="Prasanna A.N."/>
            <person name="Walter M.C."/>
            <person name="O'Connor E."/>
            <person name="Balint B."/>
            <person name="Krizsan K."/>
            <person name="Kiss B."/>
            <person name="Hess J."/>
            <person name="Varga T."/>
            <person name="Slot J."/>
            <person name="Riley R."/>
            <person name="Boka B."/>
            <person name="Rigling D."/>
            <person name="Barry K."/>
            <person name="Lee J."/>
            <person name="Mihaltcheva S."/>
            <person name="LaButti K."/>
            <person name="Lipzen A."/>
            <person name="Waldron R."/>
            <person name="Moloney N.M."/>
            <person name="Sperisen C."/>
            <person name="Kredics L."/>
            <person name="Vagvoelgyi C."/>
            <person name="Patrignani A."/>
            <person name="Fitzpatrick D."/>
            <person name="Nagy I."/>
            <person name="Doyle S."/>
            <person name="Anderson J.B."/>
            <person name="Grigoriev I.V."/>
            <person name="Gueldener U."/>
            <person name="Muensterkoetter M."/>
            <person name="Nagy L.G."/>
        </authorList>
    </citation>
    <scope>NUCLEOTIDE SEQUENCE [LARGE SCALE GENOMIC DNA]</scope>
    <source>
        <strain evidence="4">C18/9</strain>
    </source>
</reference>
<keyword evidence="4" id="KW-1185">Reference proteome</keyword>
<feature type="region of interest" description="Disordered" evidence="2">
    <location>
        <begin position="255"/>
        <end position="288"/>
    </location>
</feature>
<name>A0A284R595_ARMOS</name>
<evidence type="ECO:0000313" key="3">
    <source>
        <dbReference type="EMBL" id="SJL03894.1"/>
    </source>
</evidence>
<dbReference type="EMBL" id="FUEG01000004">
    <property type="protein sequence ID" value="SJL03894.1"/>
    <property type="molecule type" value="Genomic_DNA"/>
</dbReference>
<dbReference type="AlphaFoldDB" id="A0A284R595"/>
<evidence type="ECO:0000313" key="4">
    <source>
        <dbReference type="Proteomes" id="UP000219338"/>
    </source>
</evidence>
<feature type="compositionally biased region" description="Low complexity" evidence="2">
    <location>
        <begin position="255"/>
        <end position="275"/>
    </location>
</feature>
<dbReference type="Proteomes" id="UP000219338">
    <property type="component" value="Unassembled WGS sequence"/>
</dbReference>
<gene>
    <name evidence="3" type="ORF">ARMOST_07251</name>
</gene>
<protein>
    <submittedName>
        <fullName evidence="3">Uncharacterized protein</fullName>
    </submittedName>
</protein>
<feature type="coiled-coil region" evidence="1">
    <location>
        <begin position="361"/>
        <end position="388"/>
    </location>
</feature>
<keyword evidence="1" id="KW-0175">Coiled coil</keyword>
<dbReference type="OrthoDB" id="2962444at2759"/>
<evidence type="ECO:0000256" key="1">
    <source>
        <dbReference type="SAM" id="Coils"/>
    </source>
</evidence>
<accession>A0A284R595</accession>
<feature type="coiled-coil region" evidence="1">
    <location>
        <begin position="294"/>
        <end position="335"/>
    </location>
</feature>
<proteinExistence type="predicted"/>
<organism evidence="3 4">
    <name type="scientific">Armillaria ostoyae</name>
    <name type="common">Armillaria root rot fungus</name>
    <dbReference type="NCBI Taxonomy" id="47428"/>
    <lineage>
        <taxon>Eukaryota</taxon>
        <taxon>Fungi</taxon>
        <taxon>Dikarya</taxon>
        <taxon>Basidiomycota</taxon>
        <taxon>Agaricomycotina</taxon>
        <taxon>Agaricomycetes</taxon>
        <taxon>Agaricomycetidae</taxon>
        <taxon>Agaricales</taxon>
        <taxon>Marasmiineae</taxon>
        <taxon>Physalacriaceae</taxon>
        <taxon>Armillaria</taxon>
    </lineage>
</organism>